<dbReference type="Proteomes" id="UP001602058">
    <property type="component" value="Unassembled WGS sequence"/>
</dbReference>
<dbReference type="InterPro" id="IPR050490">
    <property type="entry name" value="Bact_solute-bd_prot1"/>
</dbReference>
<accession>A0ABW6ULJ4</accession>
<dbReference type="RefSeq" id="WP_387887147.1">
    <property type="nucleotide sequence ID" value="NZ_JBIAWJ010000007.1"/>
</dbReference>
<reference evidence="1 2" key="1">
    <citation type="submission" date="2024-10" db="EMBL/GenBank/DDBJ databases">
        <title>The Natural Products Discovery Center: Release of the First 8490 Sequenced Strains for Exploring Actinobacteria Biosynthetic Diversity.</title>
        <authorList>
            <person name="Kalkreuter E."/>
            <person name="Kautsar S.A."/>
            <person name="Yang D."/>
            <person name="Bader C.D."/>
            <person name="Teijaro C.N."/>
            <person name="Fluegel L."/>
            <person name="Davis C.M."/>
            <person name="Simpson J.R."/>
            <person name="Lauterbach L."/>
            <person name="Steele A.D."/>
            <person name="Gui C."/>
            <person name="Meng S."/>
            <person name="Li G."/>
            <person name="Viehrig K."/>
            <person name="Ye F."/>
            <person name="Su P."/>
            <person name="Kiefer A.F."/>
            <person name="Nichols A."/>
            <person name="Cepeda A.J."/>
            <person name="Yan W."/>
            <person name="Fan B."/>
            <person name="Jiang Y."/>
            <person name="Adhikari A."/>
            <person name="Zheng C.-J."/>
            <person name="Schuster L."/>
            <person name="Cowan T.M."/>
            <person name="Smanski M.J."/>
            <person name="Chevrette M.G."/>
            <person name="De Carvalho L.P.S."/>
            <person name="Shen B."/>
        </authorList>
    </citation>
    <scope>NUCLEOTIDE SEQUENCE [LARGE SCALE GENOMIC DNA]</scope>
    <source>
        <strain evidence="1 2">NPDC001390</strain>
    </source>
</reference>
<evidence type="ECO:0000313" key="1">
    <source>
        <dbReference type="EMBL" id="MFF4523055.1"/>
    </source>
</evidence>
<organism evidence="1 2">
    <name type="scientific">Streptomyces bluensis</name>
    <dbReference type="NCBI Taxonomy" id="33897"/>
    <lineage>
        <taxon>Bacteria</taxon>
        <taxon>Bacillati</taxon>
        <taxon>Actinomycetota</taxon>
        <taxon>Actinomycetes</taxon>
        <taxon>Kitasatosporales</taxon>
        <taxon>Streptomycetaceae</taxon>
        <taxon>Streptomyces</taxon>
    </lineage>
</organism>
<dbReference type="PANTHER" id="PTHR43649:SF12">
    <property type="entry name" value="DIACETYLCHITOBIOSE BINDING PROTEIN DASA"/>
    <property type="match status" value="1"/>
</dbReference>
<dbReference type="InterPro" id="IPR006059">
    <property type="entry name" value="SBP"/>
</dbReference>
<proteinExistence type="predicted"/>
<comment type="caution">
    <text evidence="1">The sequence shown here is derived from an EMBL/GenBank/DDBJ whole genome shotgun (WGS) entry which is preliminary data.</text>
</comment>
<gene>
    <name evidence="1" type="ORF">ACFY1D_16760</name>
</gene>
<dbReference type="EMBL" id="JBIAWJ010000007">
    <property type="protein sequence ID" value="MFF4523055.1"/>
    <property type="molecule type" value="Genomic_DNA"/>
</dbReference>
<dbReference type="SUPFAM" id="SSF53850">
    <property type="entry name" value="Periplasmic binding protein-like II"/>
    <property type="match status" value="1"/>
</dbReference>
<dbReference type="PANTHER" id="PTHR43649">
    <property type="entry name" value="ARABINOSE-BINDING PROTEIN-RELATED"/>
    <property type="match status" value="1"/>
</dbReference>
<keyword evidence="2" id="KW-1185">Reference proteome</keyword>
<protein>
    <submittedName>
        <fullName evidence="1">ABC transporter substrate-binding protein</fullName>
    </submittedName>
</protein>
<name>A0ABW6ULJ4_9ACTN</name>
<dbReference type="Pfam" id="PF01547">
    <property type="entry name" value="SBP_bac_1"/>
    <property type="match status" value="1"/>
</dbReference>
<dbReference type="Gene3D" id="3.40.190.10">
    <property type="entry name" value="Periplasmic binding protein-like II"/>
    <property type="match status" value="2"/>
</dbReference>
<sequence length="460" mass="49102">MYEGMTGRTTPPLCRGSRRARVIPAVAVPLALLAAACSAPGSGDTDSASGDSAVSTSLGKGKVTLQMYAETGFPLAKALADEFTRQHPNVTFKVREDQFTVLVENAPRVLAGDNAPDIIRLPTMVDLVKDGLLKNLDPYVKAYGWDKFPASQLAQLRVDKNGQRGSGPLYGTGLGYSVTGVFFNKDLAKKIGMTRPPTTVAEFEGLLAKAKKDGVQPIVQFNKNTAGINFPYQALQNQFADPARVNDWVFQKPGATFDTPASVKAAQTIEKWAKAGYFTKDANAMDYTTMVGDFTKGRGLFMFNGDWESANLDTKMPGNVGFFLFPAETATGRLVAMSSPNTFGIGARAKHPNEAAFFLNWLHTDPKARKILVDVGGSSPGGPAGLAVPEAKEGSVLASTLRASQQLAAENGAVDFTANATGSIFASAITPELQKLVVGQQTPEGYVKAVQKEYEKELSQ</sequence>
<evidence type="ECO:0000313" key="2">
    <source>
        <dbReference type="Proteomes" id="UP001602058"/>
    </source>
</evidence>